<proteinExistence type="predicted"/>
<keyword evidence="6" id="KW-0407">Ion channel</keyword>
<keyword evidence="9" id="KW-1185">Reference proteome</keyword>
<evidence type="ECO:0000256" key="6">
    <source>
        <dbReference type="ARBA" id="ARBA00023303"/>
    </source>
</evidence>
<evidence type="ECO:0000313" key="9">
    <source>
        <dbReference type="Proteomes" id="UP000187203"/>
    </source>
</evidence>
<evidence type="ECO:0000256" key="4">
    <source>
        <dbReference type="ARBA" id="ARBA00023065"/>
    </source>
</evidence>
<evidence type="ECO:0000256" key="1">
    <source>
        <dbReference type="ARBA" id="ARBA00004370"/>
    </source>
</evidence>
<accession>A0A1R3JG25</accession>
<evidence type="ECO:0000256" key="2">
    <source>
        <dbReference type="ARBA" id="ARBA00022692"/>
    </source>
</evidence>
<feature type="non-terminal residue" evidence="8">
    <location>
        <position position="67"/>
    </location>
</feature>
<keyword evidence="4" id="KW-0406">Ion transport</keyword>
<evidence type="ECO:0000256" key="5">
    <source>
        <dbReference type="ARBA" id="ARBA00023136"/>
    </source>
</evidence>
<dbReference type="Proteomes" id="UP000187203">
    <property type="component" value="Unassembled WGS sequence"/>
</dbReference>
<keyword evidence="3" id="KW-1133">Transmembrane helix</keyword>
<dbReference type="SUPFAM" id="SSF50182">
    <property type="entry name" value="Sm-like ribonucleoproteins"/>
    <property type="match status" value="1"/>
</dbReference>
<feature type="domain" description="Mechanosensitive ion channel MscS" evidence="7">
    <location>
        <begin position="5"/>
        <end position="61"/>
    </location>
</feature>
<keyword evidence="4" id="KW-0813">Transport</keyword>
<dbReference type="GO" id="GO:0034220">
    <property type="term" value="P:monoatomic ion transmembrane transport"/>
    <property type="evidence" value="ECO:0007669"/>
    <property type="project" value="UniProtKB-KW"/>
</dbReference>
<evidence type="ECO:0000259" key="7">
    <source>
        <dbReference type="Pfam" id="PF00924"/>
    </source>
</evidence>
<comment type="caution">
    <text evidence="8">The sequence shown here is derived from an EMBL/GenBank/DDBJ whole genome shotgun (WGS) entry which is preliminary data.</text>
</comment>
<evidence type="ECO:0000256" key="3">
    <source>
        <dbReference type="ARBA" id="ARBA00022989"/>
    </source>
</evidence>
<evidence type="ECO:0000313" key="8">
    <source>
        <dbReference type="EMBL" id="OMO93760.1"/>
    </source>
</evidence>
<comment type="subcellular location">
    <subcellularLocation>
        <location evidence="1">Membrane</location>
    </subcellularLocation>
</comment>
<reference evidence="9" key="1">
    <citation type="submission" date="2013-09" db="EMBL/GenBank/DDBJ databases">
        <title>Corchorus olitorius genome sequencing.</title>
        <authorList>
            <person name="Alam M."/>
            <person name="Haque M.S."/>
            <person name="Islam M.S."/>
            <person name="Emdad E.M."/>
            <person name="Islam M.M."/>
            <person name="Ahmed B."/>
            <person name="Halim A."/>
            <person name="Hossen Q.M.M."/>
            <person name="Hossain M.Z."/>
            <person name="Ahmed R."/>
            <person name="Khan M.M."/>
            <person name="Islam R."/>
            <person name="Rashid M.M."/>
            <person name="Khan S.A."/>
            <person name="Rahman M.S."/>
            <person name="Alam M."/>
            <person name="Yahiya A.S."/>
            <person name="Khan M.S."/>
            <person name="Azam M.S."/>
            <person name="Haque T."/>
            <person name="Lashkar M.Z.H."/>
            <person name="Akhand A.I."/>
            <person name="Morshed G."/>
            <person name="Roy S."/>
            <person name="Uddin K.S."/>
            <person name="Rabeya T."/>
            <person name="Hossain A.S."/>
            <person name="Chowdhury A."/>
            <person name="Snigdha A.R."/>
            <person name="Mortoza M.S."/>
            <person name="Matin S.A."/>
            <person name="Hoque S.M.E."/>
            <person name="Islam M.K."/>
            <person name="Roy D.K."/>
            <person name="Haider R."/>
            <person name="Moosa M.M."/>
            <person name="Elias S.M."/>
            <person name="Hasan A.M."/>
            <person name="Jahan S."/>
            <person name="Shafiuddin M."/>
            <person name="Mahmood N."/>
            <person name="Shommy N.S."/>
        </authorList>
    </citation>
    <scope>NUCLEOTIDE SEQUENCE [LARGE SCALE GENOMIC DNA]</scope>
    <source>
        <strain evidence="9">cv. O-4</strain>
    </source>
</reference>
<gene>
    <name evidence="8" type="ORF">COLO4_16686</name>
</gene>
<organism evidence="8 9">
    <name type="scientific">Corchorus olitorius</name>
    <dbReference type="NCBI Taxonomy" id="93759"/>
    <lineage>
        <taxon>Eukaryota</taxon>
        <taxon>Viridiplantae</taxon>
        <taxon>Streptophyta</taxon>
        <taxon>Embryophyta</taxon>
        <taxon>Tracheophyta</taxon>
        <taxon>Spermatophyta</taxon>
        <taxon>Magnoliopsida</taxon>
        <taxon>eudicotyledons</taxon>
        <taxon>Gunneridae</taxon>
        <taxon>Pentapetalae</taxon>
        <taxon>rosids</taxon>
        <taxon>malvids</taxon>
        <taxon>Malvales</taxon>
        <taxon>Malvaceae</taxon>
        <taxon>Grewioideae</taxon>
        <taxon>Apeibeae</taxon>
        <taxon>Corchorus</taxon>
    </lineage>
</organism>
<dbReference type="GO" id="GO:0016020">
    <property type="term" value="C:membrane"/>
    <property type="evidence" value="ECO:0007669"/>
    <property type="project" value="UniProtKB-SubCell"/>
</dbReference>
<keyword evidence="5" id="KW-0472">Membrane</keyword>
<dbReference type="Gene3D" id="2.30.30.60">
    <property type="match status" value="1"/>
</dbReference>
<dbReference type="InterPro" id="IPR023408">
    <property type="entry name" value="MscS_beta-dom_sf"/>
</dbReference>
<sequence>MYGYYFRSFNVGDEVDCGQGPGRCRVVDIGIAATSLETVDWGALNDMPNFKLFERNIMNYTCEENIR</sequence>
<dbReference type="InterPro" id="IPR006685">
    <property type="entry name" value="MscS_channel_2nd"/>
</dbReference>
<dbReference type="InterPro" id="IPR010920">
    <property type="entry name" value="LSM_dom_sf"/>
</dbReference>
<dbReference type="Pfam" id="PF00924">
    <property type="entry name" value="MS_channel_2nd"/>
    <property type="match status" value="1"/>
</dbReference>
<dbReference type="AlphaFoldDB" id="A0A1R3JG25"/>
<keyword evidence="2" id="KW-0812">Transmembrane</keyword>
<name>A0A1R3JG25_9ROSI</name>
<dbReference type="EMBL" id="AWUE01016230">
    <property type="protein sequence ID" value="OMO93760.1"/>
    <property type="molecule type" value="Genomic_DNA"/>
</dbReference>
<protein>
    <submittedName>
        <fullName evidence="8">Mechanosensitive ion channel MscS</fullName>
    </submittedName>
</protein>